<reference evidence="1 2" key="1">
    <citation type="journal article" date="2015" name="Proc. Natl. Acad. Sci. U.S.A.">
        <title>The resurrection genome of Boea hygrometrica: A blueprint for survival of dehydration.</title>
        <authorList>
            <person name="Xiao L."/>
            <person name="Yang G."/>
            <person name="Zhang L."/>
            <person name="Yang X."/>
            <person name="Zhao S."/>
            <person name="Ji Z."/>
            <person name="Zhou Q."/>
            <person name="Hu M."/>
            <person name="Wang Y."/>
            <person name="Chen M."/>
            <person name="Xu Y."/>
            <person name="Jin H."/>
            <person name="Xiao X."/>
            <person name="Hu G."/>
            <person name="Bao F."/>
            <person name="Hu Y."/>
            <person name="Wan P."/>
            <person name="Li L."/>
            <person name="Deng X."/>
            <person name="Kuang T."/>
            <person name="Xiang C."/>
            <person name="Zhu J.K."/>
            <person name="Oliver M.J."/>
            <person name="He Y."/>
        </authorList>
    </citation>
    <scope>NUCLEOTIDE SEQUENCE [LARGE SCALE GENOMIC DNA]</scope>
    <source>
        <strain evidence="2">cv. XS01</strain>
    </source>
</reference>
<dbReference type="EMBL" id="KV010248">
    <property type="protein sequence ID" value="KZV27885.1"/>
    <property type="molecule type" value="Genomic_DNA"/>
</dbReference>
<name>A0A2Z7B822_9LAMI</name>
<sequence length="92" mass="10537">MLANSQFWSLVFDFEDKILFLVEEECEAKAYFLRFPVIDDVAWSKVSDLSVRDSCCGNCSTEAKDASIEDERKYRAPHISIDLVVSRYETSG</sequence>
<dbReference type="Proteomes" id="UP000250235">
    <property type="component" value="Unassembled WGS sequence"/>
</dbReference>
<protein>
    <submittedName>
        <fullName evidence="1">Uncharacterized protein</fullName>
    </submittedName>
</protein>
<accession>A0A2Z7B822</accession>
<evidence type="ECO:0000313" key="1">
    <source>
        <dbReference type="EMBL" id="KZV27885.1"/>
    </source>
</evidence>
<proteinExistence type="predicted"/>
<keyword evidence="2" id="KW-1185">Reference proteome</keyword>
<evidence type="ECO:0000313" key="2">
    <source>
        <dbReference type="Proteomes" id="UP000250235"/>
    </source>
</evidence>
<dbReference type="AlphaFoldDB" id="A0A2Z7B822"/>
<gene>
    <name evidence="1" type="ORF">F511_26221</name>
</gene>
<organism evidence="1 2">
    <name type="scientific">Dorcoceras hygrometricum</name>
    <dbReference type="NCBI Taxonomy" id="472368"/>
    <lineage>
        <taxon>Eukaryota</taxon>
        <taxon>Viridiplantae</taxon>
        <taxon>Streptophyta</taxon>
        <taxon>Embryophyta</taxon>
        <taxon>Tracheophyta</taxon>
        <taxon>Spermatophyta</taxon>
        <taxon>Magnoliopsida</taxon>
        <taxon>eudicotyledons</taxon>
        <taxon>Gunneridae</taxon>
        <taxon>Pentapetalae</taxon>
        <taxon>asterids</taxon>
        <taxon>lamiids</taxon>
        <taxon>Lamiales</taxon>
        <taxon>Gesneriaceae</taxon>
        <taxon>Didymocarpoideae</taxon>
        <taxon>Trichosporeae</taxon>
        <taxon>Loxocarpinae</taxon>
        <taxon>Dorcoceras</taxon>
    </lineage>
</organism>